<dbReference type="SUPFAM" id="SSF51695">
    <property type="entry name" value="PLC-like phosphodiesterases"/>
    <property type="match status" value="1"/>
</dbReference>
<accession>A0A218ZE62</accession>
<dbReference type="OrthoDB" id="7984201at2759"/>
<evidence type="ECO:0000313" key="2">
    <source>
        <dbReference type="Proteomes" id="UP000242519"/>
    </source>
</evidence>
<evidence type="ECO:0000313" key="1">
    <source>
        <dbReference type="EMBL" id="OWP06369.1"/>
    </source>
</evidence>
<sequence>MTSSGLATYAYNPGTRLKEADWPTLQQLIAANTRLVMFLDYDADTRKVPYILDEFSYYFETAYDTTDNKFPSCAIDRPSGSSGSGLMYIVNHFLDFDLFSILFPATIELARTNAAKGDGSIGAHADLCSKSWGRRPNVILVDFFEKGDVFKVQDTLNGI</sequence>
<dbReference type="STRING" id="503106.A0A218ZE62"/>
<reference evidence="1 2" key="1">
    <citation type="submission" date="2017-04" db="EMBL/GenBank/DDBJ databases">
        <title>Draft genome sequence of Marssonina coronaria NL1: causal agent of apple blotch.</title>
        <authorList>
            <person name="Cheng Q."/>
        </authorList>
    </citation>
    <scope>NUCLEOTIDE SEQUENCE [LARGE SCALE GENOMIC DNA]</scope>
    <source>
        <strain evidence="1 2">NL1</strain>
    </source>
</reference>
<protein>
    <submittedName>
        <fullName evidence="1">Uncharacterized protein</fullName>
    </submittedName>
</protein>
<proteinExistence type="predicted"/>
<dbReference type="GO" id="GO:0008081">
    <property type="term" value="F:phosphoric diester hydrolase activity"/>
    <property type="evidence" value="ECO:0007669"/>
    <property type="project" value="InterPro"/>
</dbReference>
<organism evidence="1 2">
    <name type="scientific">Diplocarpon coronariae</name>
    <dbReference type="NCBI Taxonomy" id="2795749"/>
    <lineage>
        <taxon>Eukaryota</taxon>
        <taxon>Fungi</taxon>
        <taxon>Dikarya</taxon>
        <taxon>Ascomycota</taxon>
        <taxon>Pezizomycotina</taxon>
        <taxon>Leotiomycetes</taxon>
        <taxon>Helotiales</taxon>
        <taxon>Drepanopezizaceae</taxon>
        <taxon>Diplocarpon</taxon>
    </lineage>
</organism>
<dbReference type="InterPro" id="IPR051057">
    <property type="entry name" value="PI-PLC_domain"/>
</dbReference>
<dbReference type="PANTHER" id="PTHR13593">
    <property type="match status" value="1"/>
</dbReference>
<dbReference type="AlphaFoldDB" id="A0A218ZE62"/>
<dbReference type="InterPro" id="IPR017946">
    <property type="entry name" value="PLC-like_Pdiesterase_TIM-brl"/>
</dbReference>
<keyword evidence="2" id="KW-1185">Reference proteome</keyword>
<dbReference type="EMBL" id="MZNU01000047">
    <property type="protein sequence ID" value="OWP06369.1"/>
    <property type="molecule type" value="Genomic_DNA"/>
</dbReference>
<name>A0A218ZE62_9HELO</name>
<dbReference type="PANTHER" id="PTHR13593:SF146">
    <property type="entry name" value="PLC-LIKE PHOSPHODIESTERASE"/>
    <property type="match status" value="1"/>
</dbReference>
<dbReference type="Proteomes" id="UP000242519">
    <property type="component" value="Unassembled WGS sequence"/>
</dbReference>
<dbReference type="InParanoid" id="A0A218ZE62"/>
<dbReference type="GO" id="GO:0006629">
    <property type="term" value="P:lipid metabolic process"/>
    <property type="evidence" value="ECO:0007669"/>
    <property type="project" value="InterPro"/>
</dbReference>
<comment type="caution">
    <text evidence="1">The sequence shown here is derived from an EMBL/GenBank/DDBJ whole genome shotgun (WGS) entry which is preliminary data.</text>
</comment>
<dbReference type="Pfam" id="PF26146">
    <property type="entry name" value="PI-PLC_X"/>
    <property type="match status" value="1"/>
</dbReference>
<gene>
    <name evidence="1" type="ORF">B2J93_5322</name>
</gene>